<dbReference type="Proteomes" id="UP000011746">
    <property type="component" value="Unassembled WGS sequence"/>
</dbReference>
<evidence type="ECO:0000313" key="5">
    <source>
        <dbReference type="Proteomes" id="UP000011746"/>
    </source>
</evidence>
<dbReference type="InterPro" id="IPR012337">
    <property type="entry name" value="RNaseH-like_sf"/>
</dbReference>
<protein>
    <submittedName>
        <fullName evidence="3">IS30 family transposase</fullName>
    </submittedName>
    <submittedName>
        <fullName evidence="4">Integrase catalytic protein</fullName>
    </submittedName>
</protein>
<evidence type="ECO:0000313" key="6">
    <source>
        <dbReference type="Proteomes" id="UP000092654"/>
    </source>
</evidence>
<dbReference type="Pfam" id="PF13936">
    <property type="entry name" value="HTH_38"/>
    <property type="match status" value="1"/>
</dbReference>
<dbReference type="InterPro" id="IPR036397">
    <property type="entry name" value="RNaseH_sf"/>
</dbReference>
<evidence type="ECO:0000313" key="4">
    <source>
        <dbReference type="EMBL" id="EKE30515.1"/>
    </source>
</evidence>
<evidence type="ECO:0000313" key="3">
    <source>
        <dbReference type="EMBL" id="AKG05506.1"/>
    </source>
</evidence>
<dbReference type="OrthoDB" id="9776104at2"/>
<reference evidence="3" key="3">
    <citation type="submission" date="2016-11" db="EMBL/GenBank/DDBJ databases">
        <title>Salimicrobium jeotgali MJ3, isolated from Myulchi jeot, a traditional Korean fermented seafood.</title>
        <authorList>
            <person name="Kim K.H."/>
            <person name="Jeon C.O."/>
            <person name="Jin H.M."/>
        </authorList>
    </citation>
    <scope>NUCLEOTIDE SEQUENCE</scope>
    <source>
        <strain evidence="3">MJ3</strain>
    </source>
</reference>
<dbReference type="GO" id="GO:0032196">
    <property type="term" value="P:transposition"/>
    <property type="evidence" value="ECO:0007669"/>
    <property type="project" value="TreeGrafter"/>
</dbReference>
<reference evidence="6" key="2">
    <citation type="submission" date="2015-06" db="EMBL/GenBank/DDBJ databases">
        <title>Salimicrobium jeotgali MJ3, isolated from Myulchi jeot, a traditional Korean fermented seafood.</title>
        <authorList>
            <person name="Kim K.H."/>
            <person name="Jeon C.O."/>
            <person name="Jin H.M."/>
        </authorList>
    </citation>
    <scope>NUCLEOTIDE SEQUENCE [LARGE SCALE GENOMIC DNA]</scope>
    <source>
        <strain evidence="6">MJ3</strain>
    </source>
</reference>
<dbReference type="GO" id="GO:0003676">
    <property type="term" value="F:nucleic acid binding"/>
    <property type="evidence" value="ECO:0007669"/>
    <property type="project" value="InterPro"/>
</dbReference>
<accession>K2H3R3</accession>
<dbReference type="GO" id="GO:0015074">
    <property type="term" value="P:DNA integration"/>
    <property type="evidence" value="ECO:0007669"/>
    <property type="project" value="InterPro"/>
</dbReference>
<proteinExistence type="predicted"/>
<dbReference type="Proteomes" id="UP000092654">
    <property type="component" value="Chromosome"/>
</dbReference>
<organism evidence="4 5">
    <name type="scientific">Salimicrobium jeotgali</name>
    <dbReference type="NCBI Taxonomy" id="1230341"/>
    <lineage>
        <taxon>Bacteria</taxon>
        <taxon>Bacillati</taxon>
        <taxon>Bacillota</taxon>
        <taxon>Bacilli</taxon>
        <taxon>Bacillales</taxon>
        <taxon>Bacillaceae</taxon>
        <taxon>Salimicrobium</taxon>
    </lineage>
</organism>
<sequence length="348" mass="40086">MADSNSNTRTPIFSHLTLDQRGQIRALREEGRTMQYIAGAIGVHKSTVSRELKRGAVTQRNTDWTEYEVYFPDAGQRIYDTNRSHCGVTYKFMSIQPFLAFATACIEDRHWSPDVAVGVAKKKGWFDKALICTRTLYHYIDIGLLSVRNIDLPLKVKRSTKTKRHRQHRKVLGKSIEERPSVVDDRTEFGHWEIDTVLGKRAKEAALLTLTERQTRREIIYKIGGKDAPEVRQALTSIQETFGETFSTIFKTITSDNGSEFADLSNSLKNSETEVYYTYPYTSSERGTNERHNGLIRRFIPKGQSMEDIPREVIQHVETWCNTLPRKILGYQTPEERFQEEVQKQALS</sequence>
<keyword evidence="5" id="KW-1185">Reference proteome</keyword>
<dbReference type="Gene3D" id="1.10.10.60">
    <property type="entry name" value="Homeodomain-like"/>
    <property type="match status" value="1"/>
</dbReference>
<dbReference type="AlphaFoldDB" id="K2H3R3"/>
<dbReference type="SUPFAM" id="SSF53098">
    <property type="entry name" value="Ribonuclease H-like"/>
    <property type="match status" value="1"/>
</dbReference>
<dbReference type="Gene3D" id="3.30.420.10">
    <property type="entry name" value="Ribonuclease H-like superfamily/Ribonuclease H"/>
    <property type="match status" value="1"/>
</dbReference>
<dbReference type="PANTHER" id="PTHR10948:SF23">
    <property type="entry name" value="TRANSPOSASE INSI FOR INSERTION SEQUENCE ELEMENT IS30A-RELATED"/>
    <property type="match status" value="1"/>
</dbReference>
<dbReference type="EMBL" id="CP011361">
    <property type="protein sequence ID" value="AKG05506.1"/>
    <property type="molecule type" value="Genomic_DNA"/>
</dbReference>
<dbReference type="PATRIC" id="fig|1230341.3.peg.2766"/>
<dbReference type="InterPro" id="IPR001584">
    <property type="entry name" value="Integrase_cat-core"/>
</dbReference>
<dbReference type="NCBIfam" id="NF033563">
    <property type="entry name" value="transpos_IS30"/>
    <property type="match status" value="1"/>
</dbReference>
<dbReference type="PANTHER" id="PTHR10948">
    <property type="entry name" value="TRANSPOSASE"/>
    <property type="match status" value="1"/>
</dbReference>
<feature type="domain" description="Integrase catalytic" evidence="2">
    <location>
        <begin position="176"/>
        <end position="342"/>
    </location>
</feature>
<gene>
    <name evidence="3" type="ORF">AAV35_012560</name>
    <name evidence="4" type="ORF">MJ3_13779</name>
</gene>
<dbReference type="eggNOG" id="COG2826">
    <property type="taxonomic scope" value="Bacteria"/>
</dbReference>
<dbReference type="InterPro" id="IPR053392">
    <property type="entry name" value="Transposase_IS30-like"/>
</dbReference>
<dbReference type="InterPro" id="IPR051917">
    <property type="entry name" value="Transposase-Integrase"/>
</dbReference>
<reference evidence="4 5" key="1">
    <citation type="journal article" date="2012" name="J. Bacteriol.">
        <title>Draft Genome Sequence of Salimicrobium sp. Strain MJ3, Isolated from Myulchi-Jeot, Korean Fermented Seafood.</title>
        <authorList>
            <person name="Lee S.H."/>
            <person name="Jung J.Y."/>
            <person name="Jeon C.O."/>
        </authorList>
    </citation>
    <scope>NUCLEOTIDE SEQUENCE [LARGE SCALE GENOMIC DNA]</scope>
    <source>
        <strain evidence="4 5">MJ3</strain>
    </source>
</reference>
<dbReference type="GO" id="GO:0006310">
    <property type="term" value="P:DNA recombination"/>
    <property type="evidence" value="ECO:0007669"/>
    <property type="project" value="UniProtKB-KW"/>
</dbReference>
<dbReference type="KEGG" id="sje:AAV35_012560"/>
<name>K2H3R3_9BACI</name>
<keyword evidence="1" id="KW-0233">DNA recombination</keyword>
<dbReference type="InterPro" id="IPR025246">
    <property type="entry name" value="IS30-like_HTH"/>
</dbReference>
<dbReference type="PROSITE" id="PS50994">
    <property type="entry name" value="INTEGRASE"/>
    <property type="match status" value="1"/>
</dbReference>
<dbReference type="EMBL" id="AMPQ01000045">
    <property type="protein sequence ID" value="EKE30515.1"/>
    <property type="molecule type" value="Genomic_DNA"/>
</dbReference>
<dbReference type="Pfam" id="PF00665">
    <property type="entry name" value="rve"/>
    <property type="match status" value="1"/>
</dbReference>
<evidence type="ECO:0000259" key="2">
    <source>
        <dbReference type="PROSITE" id="PS50994"/>
    </source>
</evidence>
<dbReference type="RefSeq" id="WP_008592732.1">
    <property type="nucleotide sequence ID" value="NZ_AMPQ01000045.1"/>
</dbReference>
<dbReference type="GO" id="GO:0005829">
    <property type="term" value="C:cytosol"/>
    <property type="evidence" value="ECO:0007669"/>
    <property type="project" value="TreeGrafter"/>
</dbReference>
<evidence type="ECO:0000256" key="1">
    <source>
        <dbReference type="ARBA" id="ARBA00023172"/>
    </source>
</evidence>
<dbReference type="GO" id="GO:0004803">
    <property type="term" value="F:transposase activity"/>
    <property type="evidence" value="ECO:0007669"/>
    <property type="project" value="TreeGrafter"/>
</dbReference>